<feature type="compositionally biased region" description="Basic and acidic residues" evidence="1">
    <location>
        <begin position="123"/>
        <end position="147"/>
    </location>
</feature>
<evidence type="ECO:0000256" key="1">
    <source>
        <dbReference type="SAM" id="MobiDB-lite"/>
    </source>
</evidence>
<keyword evidence="2" id="KW-0732">Signal</keyword>
<gene>
    <name evidence="3" type="ORF">NCTC11388_04910</name>
</gene>
<evidence type="ECO:0000256" key="2">
    <source>
        <dbReference type="SAM" id="SignalP"/>
    </source>
</evidence>
<sequence length="161" mass="19854">MKKLLYITLLIGGIFSFTPSQAQVRINVNIGNQPLWGPVGYDYVRYYYMPEMDVYYDVVHRRYTYYHGNRWVTRGSLPSKYRRYNMYRTYKVVVNDRNPWHRHSHYHERYHRYSGNYSQVNLRDGRGRSDRHDRDRYDRHDRKDNHKGNKHRGKNKGRHHD</sequence>
<protein>
    <submittedName>
        <fullName evidence="3">Uncharacterized protein</fullName>
    </submittedName>
</protein>
<evidence type="ECO:0000313" key="3">
    <source>
        <dbReference type="EMBL" id="SUJ30975.1"/>
    </source>
</evidence>
<organism evidence="3 4">
    <name type="scientific">Sphingobacterium spiritivorum</name>
    <name type="common">Flavobacterium spiritivorum</name>
    <dbReference type="NCBI Taxonomy" id="258"/>
    <lineage>
        <taxon>Bacteria</taxon>
        <taxon>Pseudomonadati</taxon>
        <taxon>Bacteroidota</taxon>
        <taxon>Sphingobacteriia</taxon>
        <taxon>Sphingobacteriales</taxon>
        <taxon>Sphingobacteriaceae</taxon>
        <taxon>Sphingobacterium</taxon>
    </lineage>
</organism>
<dbReference type="AlphaFoldDB" id="A0A380CW92"/>
<feature type="signal peptide" evidence="2">
    <location>
        <begin position="1"/>
        <end position="22"/>
    </location>
</feature>
<evidence type="ECO:0000313" key="4">
    <source>
        <dbReference type="Proteomes" id="UP000254893"/>
    </source>
</evidence>
<proteinExistence type="predicted"/>
<dbReference type="EMBL" id="UGYW01000002">
    <property type="protein sequence ID" value="SUJ30975.1"/>
    <property type="molecule type" value="Genomic_DNA"/>
</dbReference>
<dbReference type="Proteomes" id="UP000254893">
    <property type="component" value="Unassembled WGS sequence"/>
</dbReference>
<reference evidence="3 4" key="1">
    <citation type="submission" date="2018-06" db="EMBL/GenBank/DDBJ databases">
        <authorList>
            <consortium name="Pathogen Informatics"/>
            <person name="Doyle S."/>
        </authorList>
    </citation>
    <scope>NUCLEOTIDE SEQUENCE [LARGE SCALE GENOMIC DNA]</scope>
    <source>
        <strain evidence="3 4">NCTC11388</strain>
    </source>
</reference>
<name>A0A380CW92_SPHSI</name>
<dbReference type="RefSeq" id="WP_003003516.1">
    <property type="nucleotide sequence ID" value="NZ_CP068082.1"/>
</dbReference>
<accession>A0A380CW92</accession>
<feature type="region of interest" description="Disordered" evidence="1">
    <location>
        <begin position="117"/>
        <end position="161"/>
    </location>
</feature>
<feature type="compositionally biased region" description="Basic residues" evidence="1">
    <location>
        <begin position="148"/>
        <end position="161"/>
    </location>
</feature>
<feature type="chain" id="PRO_5017003781" evidence="2">
    <location>
        <begin position="23"/>
        <end position="161"/>
    </location>
</feature>